<dbReference type="RefSeq" id="WP_204733580.1">
    <property type="nucleotide sequence ID" value="NZ_JAVDWE010000005.1"/>
</dbReference>
<proteinExistence type="predicted"/>
<dbReference type="GO" id="GO:0043885">
    <property type="term" value="F:anaerobic carbon-monoxide dehydrogenase activity"/>
    <property type="evidence" value="ECO:0007669"/>
    <property type="project" value="UniProtKB-EC"/>
</dbReference>
<evidence type="ECO:0000256" key="2">
    <source>
        <dbReference type="ARBA" id="ARBA00023002"/>
    </source>
</evidence>
<gene>
    <name evidence="4" type="ORF">J2X09_002329</name>
</gene>
<evidence type="ECO:0000256" key="1">
    <source>
        <dbReference type="ARBA" id="ARBA00022505"/>
    </source>
</evidence>
<dbReference type="SUPFAM" id="SSF54665">
    <property type="entry name" value="CO dehydrogenase molybdoprotein N-domain-like"/>
    <property type="match status" value="1"/>
</dbReference>
<dbReference type="PANTHER" id="PTHR11908:SF132">
    <property type="entry name" value="ALDEHYDE OXIDASE 1-RELATED"/>
    <property type="match status" value="1"/>
</dbReference>
<dbReference type="InterPro" id="IPR037165">
    <property type="entry name" value="AldOxase/xan_DH_Mopterin-bd_sf"/>
</dbReference>
<dbReference type="Pfam" id="PF01315">
    <property type="entry name" value="Ald_Xan_dh_C"/>
    <property type="match status" value="1"/>
</dbReference>
<dbReference type="Pfam" id="PF02738">
    <property type="entry name" value="MoCoBD_1"/>
    <property type="match status" value="1"/>
</dbReference>
<dbReference type="SUPFAM" id="SSF56003">
    <property type="entry name" value="Molybdenum cofactor-binding domain"/>
    <property type="match status" value="1"/>
</dbReference>
<protein>
    <submittedName>
        <fullName evidence="4">Carbon-monoxide dehydrogenase large subunit</fullName>
        <ecNumber evidence="4">1.2.7.4</ecNumber>
    </submittedName>
</protein>
<evidence type="ECO:0000313" key="5">
    <source>
        <dbReference type="Proteomes" id="UP001265550"/>
    </source>
</evidence>
<dbReference type="Proteomes" id="UP001265550">
    <property type="component" value="Unassembled WGS sequence"/>
</dbReference>
<dbReference type="Gene3D" id="3.90.1170.50">
    <property type="entry name" value="Aldehyde oxidase/xanthine dehydrogenase, a/b hammerhead"/>
    <property type="match status" value="1"/>
</dbReference>
<dbReference type="InterPro" id="IPR000674">
    <property type="entry name" value="Ald_Oxase/Xan_DH_a/b"/>
</dbReference>
<dbReference type="Pfam" id="PF20256">
    <property type="entry name" value="MoCoBD_2"/>
    <property type="match status" value="1"/>
</dbReference>
<dbReference type="EC" id="1.2.7.4" evidence="4"/>
<dbReference type="Gene3D" id="3.30.365.10">
    <property type="entry name" value="Aldehyde oxidase/xanthine dehydrogenase, molybdopterin binding domain"/>
    <property type="match status" value="4"/>
</dbReference>
<evidence type="ECO:0000259" key="3">
    <source>
        <dbReference type="SMART" id="SM01008"/>
    </source>
</evidence>
<organism evidence="4 5">
    <name type="scientific">Hydrogenophaga laconesensis</name>
    <dbReference type="NCBI Taxonomy" id="1805971"/>
    <lineage>
        <taxon>Bacteria</taxon>
        <taxon>Pseudomonadati</taxon>
        <taxon>Pseudomonadota</taxon>
        <taxon>Betaproteobacteria</taxon>
        <taxon>Burkholderiales</taxon>
        <taxon>Comamonadaceae</taxon>
        <taxon>Hydrogenophaga</taxon>
    </lineage>
</organism>
<name>A0ABU1VBK5_9BURK</name>
<dbReference type="EMBL" id="JAVDWE010000005">
    <property type="protein sequence ID" value="MDR7094588.1"/>
    <property type="molecule type" value="Genomic_DNA"/>
</dbReference>
<keyword evidence="1" id="KW-0500">Molybdenum</keyword>
<dbReference type="InterPro" id="IPR046867">
    <property type="entry name" value="AldOxase/xan_DH_MoCoBD2"/>
</dbReference>
<dbReference type="InterPro" id="IPR036856">
    <property type="entry name" value="Ald_Oxase/Xan_DH_a/b_sf"/>
</dbReference>
<dbReference type="InterPro" id="IPR008274">
    <property type="entry name" value="AldOxase/xan_DH_MoCoBD1"/>
</dbReference>
<feature type="domain" description="Aldehyde oxidase/xanthine dehydrogenase a/b hammerhead" evidence="3">
    <location>
        <begin position="18"/>
        <end position="149"/>
    </location>
</feature>
<dbReference type="PANTHER" id="PTHR11908">
    <property type="entry name" value="XANTHINE DEHYDROGENASE"/>
    <property type="match status" value="1"/>
</dbReference>
<comment type="caution">
    <text evidence="4">The sequence shown here is derived from an EMBL/GenBank/DDBJ whole genome shotgun (WGS) entry which is preliminary data.</text>
</comment>
<accession>A0ABU1VBK5</accession>
<sequence length="789" mass="85324">MSWIGKAQPRNEDRRLVVGQGRYTDDIDKPGQAWAAFLRSPHAHARIVRIDTAAALALPGVLAVLTGADYQADGFEGIDHVPNPVAAVNHKEKAFLSSETGSIYNRRQWPLSVDKVRHVGEALVMVVAETPHQARDGVEAVQVEYEVLPAVVDADDALAEGAAQLYDDLPRNCCFSTQIGDRAAARAAFENAALVVRREFRNSRIVNAQMEPRSAIGEYDPAADVYELTSGSQGVVRQQLGLAEAFKVPPARIRVISPDVGGGFGPRTSLNMEPACVLWAARRVGRPVKWTGDRSEAFVSDYQGRGMTFRAAMAFDAQGRILAVDNELIGNVGAHTISYVPMANAMRVTTSVYDVPVAAIHVTGVVTNTVPTGPYRGAGRPESMHAFERLLDIAAARLGMDRLEIRRINLIRRETLPRLSPMGLPYDSGDFPANMERVIELADWQGFESRRQEALQRGRLRGIGLSNYIESPVGAPRERIELRILPDGTTDIVSGTQSTGQGHETTFAQVVADHLGVPFESIRLRTGDTAFVKWGGGTHSDRSMRLGGKLLIDASTELMARARAVAAHCLRVDPQRLVREGAGFSARVWWGLRTRRITLAQLASHVQRHGMPGDPGTRELGAEAEFNGRMPAFPTGAAVCEVEIDPETGCIEVVRYSAVDDVGQAINPLIVEGQVHGGLAQGLGQALTEGYHVDRQSGQVLSGSYMDYGMPHAELMPPLRVELTNDPTHGNPLGVKGGGESGITPATACTFNALAHALAAYTDEELPMPATPLAVWEVIHQDRAAQGAH</sequence>
<keyword evidence="5" id="KW-1185">Reference proteome</keyword>
<reference evidence="4 5" key="1">
    <citation type="submission" date="2023-07" db="EMBL/GenBank/DDBJ databases">
        <title>Sorghum-associated microbial communities from plants grown in Nebraska, USA.</title>
        <authorList>
            <person name="Schachtman D."/>
        </authorList>
    </citation>
    <scope>NUCLEOTIDE SEQUENCE [LARGE SCALE GENOMIC DNA]</scope>
    <source>
        <strain evidence="4 5">BE240</strain>
    </source>
</reference>
<keyword evidence="2 4" id="KW-0560">Oxidoreductase</keyword>
<dbReference type="InterPro" id="IPR016208">
    <property type="entry name" value="Ald_Oxase/xanthine_DH-like"/>
</dbReference>
<evidence type="ECO:0000313" key="4">
    <source>
        <dbReference type="EMBL" id="MDR7094588.1"/>
    </source>
</evidence>
<dbReference type="SMART" id="SM01008">
    <property type="entry name" value="Ald_Xan_dh_C"/>
    <property type="match status" value="1"/>
</dbReference>